<evidence type="ECO:0000256" key="2">
    <source>
        <dbReference type="SAM" id="SignalP"/>
    </source>
</evidence>
<keyword evidence="2" id="KW-0732">Signal</keyword>
<protein>
    <recommendedName>
        <fullName evidence="4">Secreted protein</fullName>
    </recommendedName>
</protein>
<gene>
    <name evidence="3" type="ORF">AB2U05_29650</name>
</gene>
<evidence type="ECO:0008006" key="4">
    <source>
        <dbReference type="Google" id="ProtNLM"/>
    </source>
</evidence>
<dbReference type="RefSeq" id="WP_052706679.1">
    <property type="nucleotide sequence ID" value="NZ_CP163445.1"/>
</dbReference>
<feature type="compositionally biased region" description="Basic and acidic residues" evidence="1">
    <location>
        <begin position="102"/>
        <end position="117"/>
    </location>
</feature>
<feature type="region of interest" description="Disordered" evidence="1">
    <location>
        <begin position="97"/>
        <end position="117"/>
    </location>
</feature>
<accession>A0AB39TT12</accession>
<name>A0AB39TT12_9ACTN</name>
<dbReference type="EMBL" id="CP163445">
    <property type="protein sequence ID" value="XDQ82352.1"/>
    <property type="molecule type" value="Genomic_DNA"/>
</dbReference>
<evidence type="ECO:0000256" key="1">
    <source>
        <dbReference type="SAM" id="MobiDB-lite"/>
    </source>
</evidence>
<organism evidence="3">
    <name type="scientific">Streptomyces sp. Y1</name>
    <dbReference type="NCBI Taxonomy" id="3238634"/>
    <lineage>
        <taxon>Bacteria</taxon>
        <taxon>Bacillati</taxon>
        <taxon>Actinomycetota</taxon>
        <taxon>Actinomycetes</taxon>
        <taxon>Kitasatosporales</taxon>
        <taxon>Streptomycetaceae</taxon>
        <taxon>Streptomyces</taxon>
    </lineage>
</organism>
<feature type="signal peptide" evidence="2">
    <location>
        <begin position="1"/>
        <end position="31"/>
    </location>
</feature>
<reference evidence="3" key="1">
    <citation type="submission" date="2024-07" db="EMBL/GenBank/DDBJ databases">
        <authorList>
            <person name="Yu S.T."/>
        </authorList>
    </citation>
    <scope>NUCLEOTIDE SEQUENCE</scope>
    <source>
        <strain evidence="3">Y1</strain>
    </source>
</reference>
<dbReference type="AlphaFoldDB" id="A0AB39TT12"/>
<feature type="chain" id="PRO_5044187641" description="Secreted protein" evidence="2">
    <location>
        <begin position="32"/>
        <end position="178"/>
    </location>
</feature>
<proteinExistence type="predicted"/>
<evidence type="ECO:0000313" key="3">
    <source>
        <dbReference type="EMBL" id="XDQ82352.1"/>
    </source>
</evidence>
<sequence>MRTPTFRTRSAALAAALASAVLLLAAPAAQADDDHGWQPQPGAREYDAPAGTVCPFHLHITALVDEEETKTVSRHPDGTPEKILWRGPLIKRYTNVDTGAQADRDQSGRATEYRRSDGSTLWVVPRNSHISARIHPGDPYHPAGAYVFSGGAVMLVHPDQQVEVLAQNRVENLCETLA</sequence>